<dbReference type="RefSeq" id="WP_162083481.1">
    <property type="nucleotide sequence ID" value="NZ_AP021881.1"/>
</dbReference>
<sequence>MPTLSAILQTARERAAAANLPYSGLLTPGEAHYLSQHAPSAHIVDVRSHAELDLVGVVESAVNIEWQTFPGWRANPDFISQLKASVDPESLVMFMCRSGGRSNSAAIAAQAVGYSEVYNILEGFEGDKNEEGRRGYKSGWKVAGLPWKHK</sequence>
<dbReference type="SUPFAM" id="SSF52821">
    <property type="entry name" value="Rhodanese/Cell cycle control phosphatase"/>
    <property type="match status" value="1"/>
</dbReference>
<dbReference type="PANTHER" id="PTHR45431">
    <property type="entry name" value="RHODANESE-LIKE DOMAIN-CONTAINING PROTEIN 15, CHLOROPLASTIC"/>
    <property type="match status" value="1"/>
</dbReference>
<dbReference type="InterPro" id="IPR036873">
    <property type="entry name" value="Rhodanese-like_dom_sf"/>
</dbReference>
<reference evidence="3" key="1">
    <citation type="submission" date="2019-11" db="EMBL/GenBank/DDBJ databases">
        <title>Isolation and characterization of a novel species in the genus Sulfuriferula.</title>
        <authorList>
            <person name="Mochizuki J."/>
            <person name="Kojima H."/>
            <person name="Fukui M."/>
        </authorList>
    </citation>
    <scope>NUCLEOTIDE SEQUENCE [LARGE SCALE GENOMIC DNA]</scope>
    <source>
        <strain evidence="3">SGTM</strain>
    </source>
</reference>
<protein>
    <submittedName>
        <fullName evidence="2">Rhodanese-like domain-containing protein</fullName>
    </submittedName>
</protein>
<organism evidence="2 3">
    <name type="scientific">Sulfuriferula nivalis</name>
    <dbReference type="NCBI Taxonomy" id="2675298"/>
    <lineage>
        <taxon>Bacteria</taxon>
        <taxon>Pseudomonadati</taxon>
        <taxon>Pseudomonadota</taxon>
        <taxon>Betaproteobacteria</taxon>
        <taxon>Nitrosomonadales</taxon>
        <taxon>Sulfuricellaceae</taxon>
        <taxon>Sulfuriferula</taxon>
    </lineage>
</organism>
<dbReference type="Pfam" id="PF00581">
    <property type="entry name" value="Rhodanese"/>
    <property type="match status" value="1"/>
</dbReference>
<feature type="domain" description="Rhodanese" evidence="1">
    <location>
        <begin position="37"/>
        <end position="136"/>
    </location>
</feature>
<proteinExistence type="predicted"/>
<dbReference type="PANTHER" id="PTHR45431:SF3">
    <property type="entry name" value="RHODANESE-LIKE DOMAIN-CONTAINING PROTEIN 15, CHLOROPLASTIC"/>
    <property type="match status" value="1"/>
</dbReference>
<dbReference type="AlphaFoldDB" id="A0A809RZ02"/>
<evidence type="ECO:0000313" key="2">
    <source>
        <dbReference type="EMBL" id="BBO99427.1"/>
    </source>
</evidence>
<dbReference type="Gene3D" id="3.40.250.10">
    <property type="entry name" value="Rhodanese-like domain"/>
    <property type="match status" value="1"/>
</dbReference>
<name>A0A809RZ02_9PROT</name>
<dbReference type="KEGG" id="sniv:SFSGTM_01360"/>
<dbReference type="InterPro" id="IPR001763">
    <property type="entry name" value="Rhodanese-like_dom"/>
</dbReference>
<accession>A0A809RZ02</accession>
<dbReference type="InterPro" id="IPR052367">
    <property type="entry name" value="Thiosulfate_ST/Rhodanese-like"/>
</dbReference>
<gene>
    <name evidence="2" type="ORF">SFSGTM_01360</name>
</gene>
<evidence type="ECO:0000313" key="3">
    <source>
        <dbReference type="Proteomes" id="UP000463939"/>
    </source>
</evidence>
<evidence type="ECO:0000259" key="1">
    <source>
        <dbReference type="PROSITE" id="PS50206"/>
    </source>
</evidence>
<dbReference type="Proteomes" id="UP000463939">
    <property type="component" value="Chromosome"/>
</dbReference>
<keyword evidence="3" id="KW-1185">Reference proteome</keyword>
<dbReference type="SMART" id="SM00450">
    <property type="entry name" value="RHOD"/>
    <property type="match status" value="1"/>
</dbReference>
<dbReference type="CDD" id="cd01522">
    <property type="entry name" value="RHOD_1"/>
    <property type="match status" value="1"/>
</dbReference>
<dbReference type="EMBL" id="AP021881">
    <property type="protein sequence ID" value="BBO99427.1"/>
    <property type="molecule type" value="Genomic_DNA"/>
</dbReference>
<dbReference type="PROSITE" id="PS50206">
    <property type="entry name" value="RHODANESE_3"/>
    <property type="match status" value="1"/>
</dbReference>